<feature type="domain" description="Sialate O-acetylesterase" evidence="2">
    <location>
        <begin position="32"/>
        <end position="144"/>
    </location>
</feature>
<dbReference type="PANTHER" id="PTHR31988:SF19">
    <property type="entry name" value="9-O-ACETYL-N-ACETYLNEURAMINIC ACID DEACETYLASE-RELATED"/>
    <property type="match status" value="1"/>
</dbReference>
<gene>
    <name evidence="3" type="ORF">PN838_23925</name>
</gene>
<dbReference type="Pfam" id="PF03629">
    <property type="entry name" value="SASA"/>
    <property type="match status" value="1"/>
</dbReference>
<evidence type="ECO:0000259" key="2">
    <source>
        <dbReference type="Pfam" id="PF03629"/>
    </source>
</evidence>
<comment type="caution">
    <text evidence="3">The sequence shown here is derived from an EMBL/GenBank/DDBJ whole genome shotgun (WGS) entry which is preliminary data.</text>
</comment>
<keyword evidence="4" id="KW-1185">Reference proteome</keyword>
<organism evidence="3 4">
    <name type="scientific">Psychrosphaera algicola</name>
    <dbReference type="NCBI Taxonomy" id="3023714"/>
    <lineage>
        <taxon>Bacteria</taxon>
        <taxon>Pseudomonadati</taxon>
        <taxon>Pseudomonadota</taxon>
        <taxon>Gammaproteobacteria</taxon>
        <taxon>Alteromonadales</taxon>
        <taxon>Pseudoalteromonadaceae</taxon>
        <taxon>Psychrosphaera</taxon>
    </lineage>
</organism>
<sequence length="156" mass="17382">MFYTFPAKQKVNSSNGKWITLGPQGGRFEKGHFGPEISFARQLKTKGYQPAIFKFSKGATSLAKSWKRPGENGLTDKMIASYHKAMKALKEDGHTGVVRGFIWIQGESDSHGKSAVAYSKNLSALIKYVRNDLTNVPNLPVILGIDEQHKFVKKRP</sequence>
<dbReference type="RefSeq" id="WP_272182259.1">
    <property type="nucleotide sequence ID" value="NZ_JAQOMS010000002.1"/>
</dbReference>
<proteinExistence type="predicted"/>
<reference evidence="3 4" key="1">
    <citation type="submission" date="2023-01" db="EMBL/GenBank/DDBJ databases">
        <title>Psychrosphaera sp. nov., isolated from marine algae.</title>
        <authorList>
            <person name="Bayburt H."/>
            <person name="Choi B.J."/>
            <person name="Kim J.M."/>
            <person name="Choi D.G."/>
            <person name="Jeon C.O."/>
        </authorList>
    </citation>
    <scope>NUCLEOTIDE SEQUENCE [LARGE SCALE GENOMIC DNA]</scope>
    <source>
        <strain evidence="3 4">G1-22</strain>
    </source>
</reference>
<evidence type="ECO:0000256" key="1">
    <source>
        <dbReference type="ARBA" id="ARBA00022801"/>
    </source>
</evidence>
<name>A0ABT5FJ82_9GAMM</name>
<evidence type="ECO:0000313" key="3">
    <source>
        <dbReference type="EMBL" id="MDC2891236.1"/>
    </source>
</evidence>
<dbReference type="InterPro" id="IPR005181">
    <property type="entry name" value="SASA"/>
</dbReference>
<dbReference type="SUPFAM" id="SSF52266">
    <property type="entry name" value="SGNH hydrolase"/>
    <property type="match status" value="1"/>
</dbReference>
<dbReference type="Proteomes" id="UP001528411">
    <property type="component" value="Unassembled WGS sequence"/>
</dbReference>
<protein>
    <submittedName>
        <fullName evidence="3">Sialate O-acetylesterase</fullName>
    </submittedName>
</protein>
<accession>A0ABT5FJ82</accession>
<dbReference type="InterPro" id="IPR036514">
    <property type="entry name" value="SGNH_hydro_sf"/>
</dbReference>
<keyword evidence="1" id="KW-0378">Hydrolase</keyword>
<dbReference type="EMBL" id="JAQOMS010000002">
    <property type="protein sequence ID" value="MDC2891236.1"/>
    <property type="molecule type" value="Genomic_DNA"/>
</dbReference>
<evidence type="ECO:0000313" key="4">
    <source>
        <dbReference type="Proteomes" id="UP001528411"/>
    </source>
</evidence>
<dbReference type="PANTHER" id="PTHR31988">
    <property type="entry name" value="ESTERASE, PUTATIVE (DUF303)-RELATED"/>
    <property type="match status" value="1"/>
</dbReference>
<dbReference type="Gene3D" id="3.40.50.1110">
    <property type="entry name" value="SGNH hydrolase"/>
    <property type="match status" value="1"/>
</dbReference>
<dbReference type="InterPro" id="IPR052940">
    <property type="entry name" value="Carb_Esterase_6"/>
</dbReference>